<dbReference type="SUPFAM" id="SSF50630">
    <property type="entry name" value="Acid proteases"/>
    <property type="match status" value="1"/>
</dbReference>
<dbReference type="SUPFAM" id="SSF56672">
    <property type="entry name" value="DNA/RNA polymerases"/>
    <property type="match status" value="1"/>
</dbReference>
<dbReference type="EMBL" id="JAAAHY010001558">
    <property type="protein sequence ID" value="KAF9948193.1"/>
    <property type="molecule type" value="Genomic_DNA"/>
</dbReference>
<keyword evidence="3" id="KW-1185">Reference proteome</keyword>
<dbReference type="PROSITE" id="PS00141">
    <property type="entry name" value="ASP_PROTEASE"/>
    <property type="match status" value="1"/>
</dbReference>
<accession>A0A9P6IU90</accession>
<dbReference type="Gene3D" id="2.40.70.10">
    <property type="entry name" value="Acid Proteases"/>
    <property type="match status" value="1"/>
</dbReference>
<dbReference type="Pfam" id="PF13975">
    <property type="entry name" value="gag-asp_proteas"/>
    <property type="match status" value="1"/>
</dbReference>
<dbReference type="InterPro" id="IPR032567">
    <property type="entry name" value="RTL1-rel"/>
</dbReference>
<dbReference type="Gene3D" id="3.10.10.10">
    <property type="entry name" value="HIV Type 1 Reverse Transcriptase, subunit A, domain 1"/>
    <property type="match status" value="1"/>
</dbReference>
<organism evidence="2 3">
    <name type="scientific">Mortierella alpina</name>
    <name type="common">Oleaginous fungus</name>
    <name type="synonym">Mortierella renispora</name>
    <dbReference type="NCBI Taxonomy" id="64518"/>
    <lineage>
        <taxon>Eukaryota</taxon>
        <taxon>Fungi</taxon>
        <taxon>Fungi incertae sedis</taxon>
        <taxon>Mucoromycota</taxon>
        <taxon>Mortierellomycotina</taxon>
        <taxon>Mortierellomycetes</taxon>
        <taxon>Mortierellales</taxon>
        <taxon>Mortierellaceae</taxon>
        <taxon>Mortierella</taxon>
    </lineage>
</organism>
<dbReference type="CDD" id="cd00303">
    <property type="entry name" value="retropepsin_like"/>
    <property type="match status" value="1"/>
</dbReference>
<keyword evidence="1" id="KW-0378">Hydrolase</keyword>
<gene>
    <name evidence="2" type="ORF">BGZ70_002322</name>
</gene>
<dbReference type="PANTHER" id="PTHR15503">
    <property type="entry name" value="LDOC1 RELATED"/>
    <property type="match status" value="1"/>
</dbReference>
<dbReference type="OrthoDB" id="2445014at2759"/>
<keyword evidence="1" id="KW-0645">Protease</keyword>
<reference evidence="2" key="1">
    <citation type="journal article" date="2020" name="Fungal Divers.">
        <title>Resolving the Mortierellaceae phylogeny through synthesis of multi-gene phylogenetics and phylogenomics.</title>
        <authorList>
            <person name="Vandepol N."/>
            <person name="Liber J."/>
            <person name="Desiro A."/>
            <person name="Na H."/>
            <person name="Kennedy M."/>
            <person name="Barry K."/>
            <person name="Grigoriev I.V."/>
            <person name="Miller A.N."/>
            <person name="O'Donnell K."/>
            <person name="Stajich J.E."/>
            <person name="Bonito G."/>
        </authorList>
    </citation>
    <scope>NUCLEOTIDE SEQUENCE</scope>
    <source>
        <strain evidence="2">CK1249</strain>
    </source>
</reference>
<dbReference type="PANTHER" id="PTHR15503:SF22">
    <property type="entry name" value="TRANSPOSON TY3-I GAG POLYPROTEIN"/>
    <property type="match status" value="1"/>
</dbReference>
<evidence type="ECO:0000313" key="2">
    <source>
        <dbReference type="EMBL" id="KAF9948193.1"/>
    </source>
</evidence>
<keyword evidence="1" id="KW-0064">Aspartyl protease</keyword>
<evidence type="ECO:0000313" key="3">
    <source>
        <dbReference type="Proteomes" id="UP000738359"/>
    </source>
</evidence>
<dbReference type="AlphaFoldDB" id="A0A9P6IU90"/>
<proteinExistence type="predicted"/>
<dbReference type="InterPro" id="IPR021109">
    <property type="entry name" value="Peptidase_aspartic_dom_sf"/>
</dbReference>
<dbReference type="Proteomes" id="UP000738359">
    <property type="component" value="Unassembled WGS sequence"/>
</dbReference>
<dbReference type="InterPro" id="IPR001969">
    <property type="entry name" value="Aspartic_peptidase_AS"/>
</dbReference>
<protein>
    <submittedName>
        <fullName evidence="2">Uncharacterized protein</fullName>
    </submittedName>
</protein>
<evidence type="ECO:0000256" key="1">
    <source>
        <dbReference type="ARBA" id="ARBA00022750"/>
    </source>
</evidence>
<comment type="caution">
    <text evidence="2">The sequence shown here is derived from an EMBL/GenBank/DDBJ whole genome shotgun (WGS) entry which is preliminary data.</text>
</comment>
<sequence length="235" mass="26890">MNSAPLLYLPAKIKNTTVHFMVDSGATNNLLKQDLVHHLNLPTTKLKKPLHITFADGRTQSIQRYCLLRVPFDTHYQPILMFYVADINNEAYLGQPWLTSSDRITVDWSSGKVHVQPNIVFQGIRQQDRQPSLMSACRFKKAAKKEPAFLCVIRPQETKDPPGSDPILTPLLEEYKDVFPDDLPKELPPERTVDHRIDLLPNSTPVSKPTYKMSLAEMDELRRQLDDLLARLHPT</sequence>
<dbReference type="GO" id="GO:0006508">
    <property type="term" value="P:proteolysis"/>
    <property type="evidence" value="ECO:0007669"/>
    <property type="project" value="InterPro"/>
</dbReference>
<dbReference type="GO" id="GO:0004190">
    <property type="term" value="F:aspartic-type endopeptidase activity"/>
    <property type="evidence" value="ECO:0007669"/>
    <property type="project" value="UniProtKB-KW"/>
</dbReference>
<dbReference type="InterPro" id="IPR043502">
    <property type="entry name" value="DNA/RNA_pol_sf"/>
</dbReference>
<name>A0A9P6IU90_MORAP</name>